<evidence type="ECO:0000256" key="7">
    <source>
        <dbReference type="SAM" id="MobiDB-lite"/>
    </source>
</evidence>
<dbReference type="Gene3D" id="1.20.1720.10">
    <property type="entry name" value="Multidrug resistance protein D"/>
    <property type="match status" value="1"/>
</dbReference>
<evidence type="ECO:0000313" key="11">
    <source>
        <dbReference type="Proteomes" id="UP000001953"/>
    </source>
</evidence>
<feature type="transmembrane region" description="Helical" evidence="8">
    <location>
        <begin position="416"/>
        <end position="434"/>
    </location>
</feature>
<feature type="transmembrane region" description="Helical" evidence="8">
    <location>
        <begin position="347"/>
        <end position="366"/>
    </location>
</feature>
<dbReference type="RefSeq" id="WP_011509528.1">
    <property type="nucleotide sequence ID" value="NC_007964.1"/>
</dbReference>
<dbReference type="Proteomes" id="UP000001953">
    <property type="component" value="Chromosome"/>
</dbReference>
<evidence type="ECO:0000256" key="2">
    <source>
        <dbReference type="ARBA" id="ARBA00022448"/>
    </source>
</evidence>
<organism evidence="10 11">
    <name type="scientific">Nitrobacter hamburgensis (strain DSM 10229 / NCIMB 13809 / X14)</name>
    <dbReference type="NCBI Taxonomy" id="323097"/>
    <lineage>
        <taxon>Bacteria</taxon>
        <taxon>Pseudomonadati</taxon>
        <taxon>Pseudomonadota</taxon>
        <taxon>Alphaproteobacteria</taxon>
        <taxon>Hyphomicrobiales</taxon>
        <taxon>Nitrobacteraceae</taxon>
        <taxon>Nitrobacter</taxon>
    </lineage>
</organism>
<dbReference type="InterPro" id="IPR036259">
    <property type="entry name" value="MFS_trans_sf"/>
</dbReference>
<dbReference type="HOGENOM" id="CLU_000960_28_2_5"/>
<reference evidence="10 11" key="1">
    <citation type="submission" date="2006-03" db="EMBL/GenBank/DDBJ databases">
        <title>Complete sequence of chromosome of Nitrobacter hamburgensis X14.</title>
        <authorList>
            <consortium name="US DOE Joint Genome Institute"/>
            <person name="Copeland A."/>
            <person name="Lucas S."/>
            <person name="Lapidus A."/>
            <person name="Barry K."/>
            <person name="Detter J.C."/>
            <person name="Glavina del Rio T."/>
            <person name="Hammon N."/>
            <person name="Israni S."/>
            <person name="Dalin E."/>
            <person name="Tice H."/>
            <person name="Pitluck S."/>
            <person name="Chain P."/>
            <person name="Malfatti S."/>
            <person name="Shin M."/>
            <person name="Vergez L."/>
            <person name="Schmutz J."/>
            <person name="Larimer F."/>
            <person name="Land M."/>
            <person name="Hauser L."/>
            <person name="Kyrpides N."/>
            <person name="Ivanova N."/>
            <person name="Ward B."/>
            <person name="Arp D."/>
            <person name="Klotz M."/>
            <person name="Stein L."/>
            <person name="O'Mullan G."/>
            <person name="Starkenburg S."/>
            <person name="Sayavedra L."/>
            <person name="Poret-Peterson A.T."/>
            <person name="Gentry M.E."/>
            <person name="Bruce D."/>
            <person name="Richardson P."/>
        </authorList>
    </citation>
    <scope>NUCLEOTIDE SEQUENCE [LARGE SCALE GENOMIC DNA]</scope>
    <source>
        <strain evidence="11">DSM 10229 / NCIMB 13809 / X14</strain>
    </source>
</reference>
<dbReference type="NCBIfam" id="TIGR00711">
    <property type="entry name" value="efflux_EmrB"/>
    <property type="match status" value="1"/>
</dbReference>
<dbReference type="GO" id="GO:0022857">
    <property type="term" value="F:transmembrane transporter activity"/>
    <property type="evidence" value="ECO:0007669"/>
    <property type="project" value="InterPro"/>
</dbReference>
<dbReference type="InterPro" id="IPR020846">
    <property type="entry name" value="MFS_dom"/>
</dbReference>
<feature type="transmembrane region" description="Helical" evidence="8">
    <location>
        <begin position="24"/>
        <end position="42"/>
    </location>
</feature>
<evidence type="ECO:0000256" key="6">
    <source>
        <dbReference type="ARBA" id="ARBA00023136"/>
    </source>
</evidence>
<dbReference type="Gene3D" id="1.20.1250.20">
    <property type="entry name" value="MFS general substrate transporter like domains"/>
    <property type="match status" value="1"/>
</dbReference>
<evidence type="ECO:0000256" key="1">
    <source>
        <dbReference type="ARBA" id="ARBA00004651"/>
    </source>
</evidence>
<accession>Q1QPL5</accession>
<sequence>MSNALHVPCDAATARTAGGTRSPAYPRLVVATTILASSLAFIDGSVVNVGLPAIGRSFDADASGLQWVVNAYLLPLSALLLLGGAAGDRFGRRRLLIVGVLLFGIASLACAVAPTLVLLLLARFVQGASAAILMPNSLAILGQSFSGEAKGRAIGIWAAAGAAAGAIGPILGGWLIDAGSWRLVFLINVPLSIAAILLASCYVDKDVDDTAGHLDWSGGALATVGLGLATWALTEGSGRAWSPSVFVALGAGLIFSLLFLSAERRLGDRAMMPLALFGSRSFVGLTLLTLLLYGALGGLFVLVPYVLIQAGGYTATQAGAALLPLPLVLAVASPAAGALAAKVGPRWLLTTGPVIVASGLLLMLRIGSATSYWLGMFPAMAVVALGMACAVAPLTTAVLMSVDSGHTGAASGLNSAAARTGGLVATALVGPVIASSGPALLSAFGIAAAIGAVICSVAAASAAMLIRPGRETQPSNGMDGSPSTIQAESLRQEEELQ</sequence>
<feature type="transmembrane region" description="Helical" evidence="8">
    <location>
        <begin position="440"/>
        <end position="466"/>
    </location>
</feature>
<dbReference type="OrthoDB" id="2414439at2"/>
<keyword evidence="3" id="KW-1003">Cell membrane</keyword>
<feature type="domain" description="Major facilitator superfamily (MFS) profile" evidence="9">
    <location>
        <begin position="29"/>
        <end position="470"/>
    </location>
</feature>
<dbReference type="eggNOG" id="COG0477">
    <property type="taxonomic scope" value="Bacteria"/>
</dbReference>
<dbReference type="PANTHER" id="PTHR42718:SF42">
    <property type="entry name" value="EXPORT PROTEIN"/>
    <property type="match status" value="1"/>
</dbReference>
<keyword evidence="11" id="KW-1185">Reference proteome</keyword>
<dbReference type="CDD" id="cd17321">
    <property type="entry name" value="MFS_MMR_MDR_like"/>
    <property type="match status" value="1"/>
</dbReference>
<keyword evidence="6 8" id="KW-0472">Membrane</keyword>
<dbReference type="PANTHER" id="PTHR42718">
    <property type="entry name" value="MAJOR FACILITATOR SUPERFAMILY MULTIDRUG TRANSPORTER MFSC"/>
    <property type="match status" value="1"/>
</dbReference>
<evidence type="ECO:0000256" key="4">
    <source>
        <dbReference type="ARBA" id="ARBA00022692"/>
    </source>
</evidence>
<feature type="compositionally biased region" description="Polar residues" evidence="7">
    <location>
        <begin position="472"/>
        <end position="489"/>
    </location>
</feature>
<evidence type="ECO:0000256" key="5">
    <source>
        <dbReference type="ARBA" id="ARBA00022989"/>
    </source>
</evidence>
<feature type="transmembrane region" description="Helical" evidence="8">
    <location>
        <begin position="95"/>
        <end position="118"/>
    </location>
</feature>
<dbReference type="InterPro" id="IPR011701">
    <property type="entry name" value="MFS"/>
</dbReference>
<protein>
    <submittedName>
        <fullName evidence="10">Drug resistance transporter EmrB/QacA subfamily</fullName>
    </submittedName>
</protein>
<evidence type="ECO:0000256" key="3">
    <source>
        <dbReference type="ARBA" id="ARBA00022475"/>
    </source>
</evidence>
<feature type="transmembrane region" description="Helical" evidence="8">
    <location>
        <begin position="214"/>
        <end position="234"/>
    </location>
</feature>
<comment type="subcellular location">
    <subcellularLocation>
        <location evidence="1">Cell membrane</location>
        <topology evidence="1">Multi-pass membrane protein</topology>
    </subcellularLocation>
</comment>
<feature type="transmembrane region" description="Helical" evidence="8">
    <location>
        <begin position="240"/>
        <end position="261"/>
    </location>
</feature>
<feature type="transmembrane region" description="Helical" evidence="8">
    <location>
        <begin position="124"/>
        <end position="142"/>
    </location>
</feature>
<dbReference type="PROSITE" id="PS50850">
    <property type="entry name" value="MFS"/>
    <property type="match status" value="1"/>
</dbReference>
<feature type="transmembrane region" description="Helical" evidence="8">
    <location>
        <begin position="320"/>
        <end position="340"/>
    </location>
</feature>
<evidence type="ECO:0000259" key="9">
    <source>
        <dbReference type="PROSITE" id="PS50850"/>
    </source>
</evidence>
<gene>
    <name evidence="10" type="ordered locus">Nham_0982</name>
</gene>
<name>Q1QPL5_NITHX</name>
<feature type="transmembrane region" description="Helical" evidence="8">
    <location>
        <begin position="62"/>
        <end position="83"/>
    </location>
</feature>
<proteinExistence type="predicted"/>
<keyword evidence="2" id="KW-0813">Transport</keyword>
<dbReference type="KEGG" id="nha:Nham_0982"/>
<feature type="transmembrane region" description="Helical" evidence="8">
    <location>
        <begin position="182"/>
        <end position="202"/>
    </location>
</feature>
<dbReference type="Pfam" id="PF07690">
    <property type="entry name" value="MFS_1"/>
    <property type="match status" value="2"/>
</dbReference>
<feature type="transmembrane region" description="Helical" evidence="8">
    <location>
        <begin position="282"/>
        <end position="308"/>
    </location>
</feature>
<dbReference type="STRING" id="323097.Nham_0982"/>
<dbReference type="SUPFAM" id="SSF103473">
    <property type="entry name" value="MFS general substrate transporter"/>
    <property type="match status" value="1"/>
</dbReference>
<evidence type="ECO:0000313" key="10">
    <source>
        <dbReference type="EMBL" id="ABE61832.1"/>
    </source>
</evidence>
<dbReference type="GO" id="GO:0005886">
    <property type="term" value="C:plasma membrane"/>
    <property type="evidence" value="ECO:0007669"/>
    <property type="project" value="UniProtKB-SubCell"/>
</dbReference>
<feature type="transmembrane region" description="Helical" evidence="8">
    <location>
        <begin position="154"/>
        <end position="176"/>
    </location>
</feature>
<keyword evidence="5 8" id="KW-1133">Transmembrane helix</keyword>
<feature type="transmembrane region" description="Helical" evidence="8">
    <location>
        <begin position="372"/>
        <end position="395"/>
    </location>
</feature>
<keyword evidence="4 8" id="KW-0812">Transmembrane</keyword>
<dbReference type="AlphaFoldDB" id="Q1QPL5"/>
<feature type="region of interest" description="Disordered" evidence="7">
    <location>
        <begin position="470"/>
        <end position="497"/>
    </location>
</feature>
<dbReference type="InterPro" id="IPR004638">
    <property type="entry name" value="EmrB-like"/>
</dbReference>
<evidence type="ECO:0000256" key="8">
    <source>
        <dbReference type="SAM" id="Phobius"/>
    </source>
</evidence>
<dbReference type="EMBL" id="CP000319">
    <property type="protein sequence ID" value="ABE61832.1"/>
    <property type="molecule type" value="Genomic_DNA"/>
</dbReference>
<dbReference type="PRINTS" id="PR01036">
    <property type="entry name" value="TCRTETB"/>
</dbReference>